<organism evidence="2 3">
    <name type="scientific">Streptococcus equinus</name>
    <name type="common">Streptococcus bovis</name>
    <dbReference type="NCBI Taxonomy" id="1335"/>
    <lineage>
        <taxon>Bacteria</taxon>
        <taxon>Bacillati</taxon>
        <taxon>Bacillota</taxon>
        <taxon>Bacilli</taxon>
        <taxon>Lactobacillales</taxon>
        <taxon>Streptococcaceae</taxon>
        <taxon>Streptococcus</taxon>
    </lineage>
</organism>
<sequence>MLLSILDHNLERVGFLDNEDNAKGLVFYNDMWSRYLETGSATFDFTVDKKNLDLDTHNRRVYQTLNERSFVSFHDNGRAYLFNIMKTVEDEDAITCYCENLNLELLNEYANPYKADQAYSFEEYCKKLDLLDFAALKLGINEVSDQKRTIEWTGQDTKLKRLISLANNFDAEIAFETYLNDDSSLKVFRLNVFKEHDDKHQGVGVRRDDIILNYDQNIEKITRTVDKTPIFNMIHPTGSDKTITRQVTKTRTVYKTVTVSGGGAGNTENALRNIGSRKGQRVGTGQCYSLSALYSALLGGPGLGAGVTGISGRIGAGIAASNIGTDYRWGAFGWAVVGNEVSNAKAGAIVNIRANYGSPFWTGPYGHTAIIKSVSGSTITVLEQNYAGRMYVVENSYNLGAYMAGVQTVCFPPEIAAGKTVGGQAVTKQVPVQEKYTENVKETVKTVIPSNKYKEYKNDAGEVEFYVKDGSIFAPISAKLYPSVLSGKEIDDNWIRKDASIETTDENVLEANALKMLRAGCYPTITYDVKGDADLEPGDTVKVHDDQFYPVLLLEMRASEVHRSFSDPDQGHSVFTNFKVLENQLPSDLLSRMEEMADAKAPYTIRLSSDNGTAFKNNEGETLFKADLYKGEKLVATDVSWRWALDGVVTVGMQYLVKARDIDDTAVLTVSGYVGNTEVATTEITLANLVEQIELKVMTSNGNTFKNGVIASTLTATLWRGGKEIDKDGTEFSYIWTKTRDDETPDEHWNADHSYSQKSIRITQEDVFRRATFSCEIEYIGKQV</sequence>
<gene>
    <name evidence="2" type="ORF">SAMN05216400_0796</name>
</gene>
<dbReference type="AlphaFoldDB" id="A0A1G9KDV4"/>
<dbReference type="EMBL" id="FNGX01000002">
    <property type="protein sequence ID" value="SDL47897.1"/>
    <property type="molecule type" value="Genomic_DNA"/>
</dbReference>
<dbReference type="Gene3D" id="3.90.1720.60">
    <property type="match status" value="1"/>
</dbReference>
<evidence type="ECO:0000313" key="2">
    <source>
        <dbReference type="EMBL" id="SDL47897.1"/>
    </source>
</evidence>
<dbReference type="InterPro" id="IPR038765">
    <property type="entry name" value="Papain-like_cys_pep_sf"/>
</dbReference>
<dbReference type="InterPro" id="IPR007921">
    <property type="entry name" value="CHAP_dom"/>
</dbReference>
<dbReference type="RefSeq" id="WP_074566625.1">
    <property type="nucleotide sequence ID" value="NZ_FNGX01000002.1"/>
</dbReference>
<feature type="domain" description="Peptidase C51" evidence="1">
    <location>
        <begin position="262"/>
        <end position="413"/>
    </location>
</feature>
<dbReference type="Proteomes" id="UP000183162">
    <property type="component" value="Unassembled WGS sequence"/>
</dbReference>
<dbReference type="OrthoDB" id="2237640at2"/>
<accession>A0A1G9KDV4</accession>
<dbReference type="SUPFAM" id="SSF54001">
    <property type="entry name" value="Cysteine proteinases"/>
    <property type="match status" value="1"/>
</dbReference>
<protein>
    <submittedName>
        <fullName evidence="2">CHAP domain-containing protein</fullName>
    </submittedName>
</protein>
<reference evidence="2 3" key="1">
    <citation type="submission" date="2016-10" db="EMBL/GenBank/DDBJ databases">
        <authorList>
            <person name="de Groot N.N."/>
        </authorList>
    </citation>
    <scope>NUCLEOTIDE SEQUENCE [LARGE SCALE GENOMIC DNA]</scope>
    <source>
        <strain evidence="2 3">Sb09</strain>
    </source>
</reference>
<proteinExistence type="predicted"/>
<name>A0A1G9KDV4_STREI</name>
<evidence type="ECO:0000313" key="3">
    <source>
        <dbReference type="Proteomes" id="UP000183162"/>
    </source>
</evidence>
<dbReference type="PROSITE" id="PS50911">
    <property type="entry name" value="CHAP"/>
    <property type="match status" value="1"/>
</dbReference>
<evidence type="ECO:0000259" key="1">
    <source>
        <dbReference type="PROSITE" id="PS50911"/>
    </source>
</evidence>
<dbReference type="Pfam" id="PF05257">
    <property type="entry name" value="CHAP"/>
    <property type="match status" value="1"/>
</dbReference>